<accession>A0A7C9BGL6</accession>
<feature type="transmembrane region" description="Helical" evidence="11">
    <location>
        <begin position="65"/>
        <end position="86"/>
    </location>
</feature>
<evidence type="ECO:0000256" key="2">
    <source>
        <dbReference type="ARBA" id="ARBA00008472"/>
    </source>
</evidence>
<evidence type="ECO:0000256" key="9">
    <source>
        <dbReference type="ARBA" id="ARBA00023027"/>
    </source>
</evidence>
<keyword evidence="6 11" id="KW-0874">Quinone</keyword>
<keyword evidence="9 11" id="KW-0520">NAD</keyword>
<dbReference type="InterPro" id="IPR038430">
    <property type="entry name" value="NDAH_ubi_oxred_su3_sf"/>
</dbReference>
<evidence type="ECO:0000256" key="11">
    <source>
        <dbReference type="HAMAP-Rule" id="MF_01394"/>
    </source>
</evidence>
<comment type="caution">
    <text evidence="13">The sequence shown here is derived from an EMBL/GenBank/DDBJ whole genome shotgun (WGS) entry which is preliminary data.</text>
</comment>
<keyword evidence="8 11" id="KW-1133">Transmembrane helix</keyword>
<evidence type="ECO:0000256" key="10">
    <source>
        <dbReference type="ARBA" id="ARBA00023136"/>
    </source>
</evidence>
<evidence type="ECO:0000313" key="14">
    <source>
        <dbReference type="Proteomes" id="UP000479293"/>
    </source>
</evidence>
<evidence type="ECO:0000256" key="4">
    <source>
        <dbReference type="ARBA" id="ARBA00022475"/>
    </source>
</evidence>
<feature type="transmembrane region" description="Helical" evidence="11">
    <location>
        <begin position="13"/>
        <end position="34"/>
    </location>
</feature>
<dbReference type="GO" id="GO:0005886">
    <property type="term" value="C:plasma membrane"/>
    <property type="evidence" value="ECO:0007669"/>
    <property type="project" value="UniProtKB-SubCell"/>
</dbReference>
<dbReference type="Proteomes" id="UP000479293">
    <property type="component" value="Unassembled WGS sequence"/>
</dbReference>
<comment type="subcellular location">
    <subcellularLocation>
        <location evidence="11 12">Cell membrane</location>
        <topology evidence="11 12">Multi-pass membrane protein</topology>
    </subcellularLocation>
    <subcellularLocation>
        <location evidence="1">Membrane</location>
        <topology evidence="1">Multi-pass membrane protein</topology>
    </subcellularLocation>
</comment>
<sequence>MNTSYLPSDFLPIVVQFVLAAAFIVGTMIVTHNIGPSRKNKQKDDPFECGIEVVGNARTPISVKYFLVAILFVLFDVEVIFMYPWAVNFKKLGMLGFIEMVLFMALLLAGFFYIIRKGVLKWEE</sequence>
<organism evidence="13 14">
    <name type="scientific">Salmonirosea aquatica</name>
    <dbReference type="NCBI Taxonomy" id="2654236"/>
    <lineage>
        <taxon>Bacteria</taxon>
        <taxon>Pseudomonadati</taxon>
        <taxon>Bacteroidota</taxon>
        <taxon>Cytophagia</taxon>
        <taxon>Cytophagales</taxon>
        <taxon>Spirosomataceae</taxon>
        <taxon>Salmonirosea</taxon>
    </lineage>
</organism>
<dbReference type="EC" id="7.1.1.-" evidence="11"/>
<comment type="function">
    <text evidence="11">NDH-1 shuttles electrons from NADH, via FMN and iron-sulfur (Fe-S) centers, to quinones in the respiratory chain. The immediate electron acceptor for the enzyme in this species is believed to be a menaquinone. Couples the redox reaction to proton translocation (for every two electrons transferred, four hydrogen ions are translocated across the cytoplasmic membrane), and thus conserves the redox energy in a proton gradient.</text>
</comment>
<name>A0A7C9BGL6_9BACT</name>
<dbReference type="HAMAP" id="MF_01394">
    <property type="entry name" value="NDH1_NuoA"/>
    <property type="match status" value="1"/>
</dbReference>
<keyword evidence="3 11" id="KW-0813">Transport</keyword>
<evidence type="ECO:0000256" key="1">
    <source>
        <dbReference type="ARBA" id="ARBA00004141"/>
    </source>
</evidence>
<feature type="transmembrane region" description="Helical" evidence="11">
    <location>
        <begin position="92"/>
        <end position="115"/>
    </location>
</feature>
<dbReference type="InterPro" id="IPR023043">
    <property type="entry name" value="NAD(P)H_OxRDtase_bac/plastid"/>
</dbReference>
<dbReference type="GO" id="GO:0030964">
    <property type="term" value="C:NADH dehydrogenase complex"/>
    <property type="evidence" value="ECO:0007669"/>
    <property type="project" value="TreeGrafter"/>
</dbReference>
<evidence type="ECO:0000256" key="12">
    <source>
        <dbReference type="RuleBase" id="RU003639"/>
    </source>
</evidence>
<dbReference type="Pfam" id="PF00507">
    <property type="entry name" value="Oxidored_q4"/>
    <property type="match status" value="1"/>
</dbReference>
<dbReference type="GO" id="GO:0048038">
    <property type="term" value="F:quinone binding"/>
    <property type="evidence" value="ECO:0007669"/>
    <property type="project" value="UniProtKB-KW"/>
</dbReference>
<evidence type="ECO:0000256" key="8">
    <source>
        <dbReference type="ARBA" id="ARBA00022989"/>
    </source>
</evidence>
<dbReference type="RefSeq" id="WP_152759702.1">
    <property type="nucleotide sequence ID" value="NZ_WHLY01000002.1"/>
</dbReference>
<keyword evidence="5 11" id="KW-0812">Transmembrane</keyword>
<dbReference type="PANTHER" id="PTHR11058:SF22">
    <property type="entry name" value="NADH-QUINONE OXIDOREDUCTASE SUBUNIT A"/>
    <property type="match status" value="1"/>
</dbReference>
<proteinExistence type="inferred from homology"/>
<keyword evidence="4 11" id="KW-1003">Cell membrane</keyword>
<comment type="subunit">
    <text evidence="11">NDH-1 is composed of 14 different subunits. Subunits NuoA, H, J, K, L, M, N constitute the membrane sector of the complex.</text>
</comment>
<keyword evidence="10 11" id="KW-0472">Membrane</keyword>
<keyword evidence="14" id="KW-1185">Reference proteome</keyword>
<protein>
    <recommendedName>
        <fullName evidence="11">NADH-quinone oxidoreductase subunit A</fullName>
        <ecNumber evidence="11">7.1.1.-</ecNumber>
    </recommendedName>
    <alternativeName>
        <fullName evidence="11">NADH dehydrogenase I subunit A</fullName>
    </alternativeName>
    <alternativeName>
        <fullName evidence="11">NDH-1 subunit A</fullName>
    </alternativeName>
    <alternativeName>
        <fullName evidence="11">NUO1</fullName>
    </alternativeName>
</protein>
<evidence type="ECO:0000256" key="7">
    <source>
        <dbReference type="ARBA" id="ARBA00022967"/>
    </source>
</evidence>
<dbReference type="EMBL" id="WHLY01000002">
    <property type="protein sequence ID" value="MPR33923.1"/>
    <property type="molecule type" value="Genomic_DNA"/>
</dbReference>
<dbReference type="InterPro" id="IPR000440">
    <property type="entry name" value="NADH_UbQ/plastoQ_OxRdtase_su3"/>
</dbReference>
<evidence type="ECO:0000313" key="13">
    <source>
        <dbReference type="EMBL" id="MPR33923.1"/>
    </source>
</evidence>
<dbReference type="AlphaFoldDB" id="A0A7C9BGL6"/>
<dbReference type="GO" id="GO:0008137">
    <property type="term" value="F:NADH dehydrogenase (ubiquinone) activity"/>
    <property type="evidence" value="ECO:0007669"/>
    <property type="project" value="InterPro"/>
</dbReference>
<evidence type="ECO:0000256" key="5">
    <source>
        <dbReference type="ARBA" id="ARBA00022692"/>
    </source>
</evidence>
<dbReference type="Gene3D" id="1.20.58.1610">
    <property type="entry name" value="NADH:ubiquinone/plastoquinone oxidoreductase, chain 3"/>
    <property type="match status" value="1"/>
</dbReference>
<comment type="catalytic activity">
    <reaction evidence="11 12">
        <text>a quinone + NADH + 5 H(+)(in) = a quinol + NAD(+) + 4 H(+)(out)</text>
        <dbReference type="Rhea" id="RHEA:57888"/>
        <dbReference type="ChEBI" id="CHEBI:15378"/>
        <dbReference type="ChEBI" id="CHEBI:24646"/>
        <dbReference type="ChEBI" id="CHEBI:57540"/>
        <dbReference type="ChEBI" id="CHEBI:57945"/>
        <dbReference type="ChEBI" id="CHEBI:132124"/>
    </reaction>
</comment>
<gene>
    <name evidence="11" type="primary">nuoA</name>
    <name evidence="13" type="ORF">GBK04_11210</name>
</gene>
<evidence type="ECO:0000256" key="3">
    <source>
        <dbReference type="ARBA" id="ARBA00022448"/>
    </source>
</evidence>
<dbReference type="GO" id="GO:0050136">
    <property type="term" value="F:NADH dehydrogenase (quinone) (non-electrogenic) activity"/>
    <property type="evidence" value="ECO:0007669"/>
    <property type="project" value="UniProtKB-UniRule"/>
</dbReference>
<reference evidence="13 14" key="1">
    <citation type="submission" date="2019-10" db="EMBL/GenBank/DDBJ databases">
        <title>Draft Genome Sequence of Cytophagaceae sp. SJW1-29.</title>
        <authorList>
            <person name="Choi A."/>
        </authorList>
    </citation>
    <scope>NUCLEOTIDE SEQUENCE [LARGE SCALE GENOMIC DNA]</scope>
    <source>
        <strain evidence="13 14">SJW1-29</strain>
    </source>
</reference>
<dbReference type="PANTHER" id="PTHR11058">
    <property type="entry name" value="NADH-UBIQUINONE OXIDOREDUCTASE CHAIN 3"/>
    <property type="match status" value="1"/>
</dbReference>
<comment type="similarity">
    <text evidence="2 11 12">Belongs to the complex I subunit 3 family.</text>
</comment>
<keyword evidence="7 11" id="KW-1278">Translocase</keyword>
<evidence type="ECO:0000256" key="6">
    <source>
        <dbReference type="ARBA" id="ARBA00022719"/>
    </source>
</evidence>